<evidence type="ECO:0000313" key="6">
    <source>
        <dbReference type="Proteomes" id="UP000255207"/>
    </source>
</evidence>
<dbReference type="SUPFAM" id="SSF51126">
    <property type="entry name" value="Pectin lyase-like"/>
    <property type="match status" value="3"/>
</dbReference>
<feature type="compositionally biased region" description="Pro residues" evidence="2">
    <location>
        <begin position="974"/>
        <end position="1009"/>
    </location>
</feature>
<keyword evidence="6" id="KW-1185">Reference proteome</keyword>
<feature type="region of interest" description="Disordered" evidence="2">
    <location>
        <begin position="969"/>
        <end position="1009"/>
    </location>
</feature>
<protein>
    <submittedName>
        <fullName evidence="5">Autotransporter outer membrane beta-barrel domain-containing protein</fullName>
    </submittedName>
</protein>
<evidence type="ECO:0000256" key="1">
    <source>
        <dbReference type="ARBA" id="ARBA00022729"/>
    </source>
</evidence>
<dbReference type="EMBL" id="QQTP01000010">
    <property type="protein sequence ID" value="RDJ22398.1"/>
    <property type="molecule type" value="Genomic_DNA"/>
</dbReference>
<reference evidence="6" key="1">
    <citation type="submission" date="2018-07" db="EMBL/GenBank/DDBJ databases">
        <authorList>
            <person name="Safronova V.I."/>
            <person name="Chirak E.R."/>
            <person name="Sazanova A.L."/>
        </authorList>
    </citation>
    <scope>NUCLEOTIDE SEQUENCE [LARGE SCALE GENOMIC DNA]</scope>
    <source>
        <strain evidence="6">RCAM04685</strain>
    </source>
</reference>
<dbReference type="InterPro" id="IPR011050">
    <property type="entry name" value="Pectin_lyase_fold/virulence"/>
</dbReference>
<feature type="non-terminal residue" evidence="5">
    <location>
        <position position="1175"/>
    </location>
</feature>
<gene>
    <name evidence="5" type="ORF">DWE98_18245</name>
</gene>
<proteinExistence type="predicted"/>
<dbReference type="Gene3D" id="2.160.20.20">
    <property type="match status" value="1"/>
</dbReference>
<dbReference type="InterPro" id="IPR013425">
    <property type="entry name" value="Autotrns_rpt"/>
</dbReference>
<evidence type="ECO:0000256" key="3">
    <source>
        <dbReference type="SAM" id="SignalP"/>
    </source>
</evidence>
<feature type="signal peptide" evidence="3">
    <location>
        <begin position="1"/>
        <end position="41"/>
    </location>
</feature>
<dbReference type="InterPro" id="IPR012332">
    <property type="entry name" value="Autotransporter_pectin_lyase_C"/>
</dbReference>
<dbReference type="NCBIfam" id="TIGR02601">
    <property type="entry name" value="autotrns_rpt"/>
    <property type="match status" value="3"/>
</dbReference>
<dbReference type="GO" id="GO:0019867">
    <property type="term" value="C:outer membrane"/>
    <property type="evidence" value="ECO:0007669"/>
    <property type="project" value="InterPro"/>
</dbReference>
<dbReference type="InterPro" id="IPR006315">
    <property type="entry name" value="OM_autotransptr_brl_dom"/>
</dbReference>
<dbReference type="InterPro" id="IPR036709">
    <property type="entry name" value="Autotransporte_beta_dom_sf"/>
</dbReference>
<accession>A0A370L2E1</accession>
<sequence>MNIFEEISRSSDLARKKPALYLLLASTVALASIAAATSASAADLDIISNVSGGVNLDTQIGSTVEISPGITVTNAAGTGAMRATTSAWALTNRGSLSSSLANTVSLSFAGSSVSNFGTITAGSVSNAIALAGGGSVDNQAGATINSALSAIMIGIPTAGAGSVTNVGTITQTGTAGDLVSLRFGGIVTNLFGGTITANNSSNAVAVGQGASRTVINSGTIINTGTNFAAGVLVQGGASTVTNTATGRISGAFNGVYASASAPLTFTNDGLIESTGATGARRAVEATGGGTFVNTGTIRSIASDGLYLGRAGTVTNSGTVSGAVNAINFAGNFARTLNLDTGSTLTGNVQGGSGTDALVLLGSGSEDIGKFLAFESLSMQGASWQLDGAGAFSSSVSVQSGALSVSGTMTSPTTTIQTNGTLGGTGTIMSTVSVAGTLLGMQGQTLTMASLDLAPGARIDATLGAPGTQPLFNVTGALVLDGSLNISAATGFGPGVYRILSYGGGLTDNGLDIGSVPAGTIVAEYTVQTAVPGQVNLVSTATLPTGPFNFWDGAAAGNADNRVIDGGSGTWSATAANWTDVNGALNTAMAPQPGFAIFQSAGGSVTVDNSLGAVTAAGMQFASNGYTVLGGDIILAGPQSVIRVGDGTGNGASYAATIAANLTGSAELVKSDLGTLILAGANSYTGGTTVSAGRLLIGAGGTTGSIQGDVVNNATLGFNRSDAVSFAGTISGSGTLLQMGSGTTTLTGVNSYAGGTTVMAGTLRGQAASFGSGAILNNAALVIDQAVDASFANAIDGIGSLAKAGAGSLDLTGTSGLSGSTVVAAGKLSVNGSLANSAVTVLDGATLAGTGVVGATTVQSGATISPGNSIGTLTINGNLVLAPGSTYAVEIAGNGAADRIVASGSATVAGSRVAVGALDPQTSYLNGQRYTIITATGGVGGSFTGAATQSAFLDLALDHRPNQVDLVIQVKGSDPVPPPDPGTPPVTPPAPETPTDPGPGAGPTPAPIPPPAIFETVARTRNQFATAHGLDTLPQMGGTLALYNSLLMLDAPSARAAFDALSGEIHASAKGVLVEEGSALRDAATGRLRSAFGAVGAAPMATMNYGFTADLAPSATGPMPKLRSDRFALWGQGYGSWGRSESDRNAGKLTRSSGGLMVGGDVAVFDNLRFGALAGY</sequence>
<evidence type="ECO:0000313" key="5">
    <source>
        <dbReference type="EMBL" id="RDJ22398.1"/>
    </source>
</evidence>
<organism evidence="5 6">
    <name type="scientific">Bosea caraganae</name>
    <dbReference type="NCBI Taxonomy" id="2763117"/>
    <lineage>
        <taxon>Bacteria</taxon>
        <taxon>Pseudomonadati</taxon>
        <taxon>Pseudomonadota</taxon>
        <taxon>Alphaproteobacteria</taxon>
        <taxon>Hyphomicrobiales</taxon>
        <taxon>Boseaceae</taxon>
        <taxon>Bosea</taxon>
    </lineage>
</organism>
<dbReference type="AlphaFoldDB" id="A0A370L2E1"/>
<feature type="chain" id="PRO_5016835211" evidence="3">
    <location>
        <begin position="42"/>
        <end position="1175"/>
    </location>
</feature>
<dbReference type="Pfam" id="PF12951">
    <property type="entry name" value="PATR"/>
    <property type="match status" value="3"/>
</dbReference>
<keyword evidence="1 3" id="KW-0732">Signal</keyword>
<dbReference type="NCBIfam" id="TIGR01414">
    <property type="entry name" value="autotrans_barl"/>
    <property type="match status" value="1"/>
</dbReference>
<dbReference type="Proteomes" id="UP000255207">
    <property type="component" value="Unassembled WGS sequence"/>
</dbReference>
<dbReference type="InterPro" id="IPR005546">
    <property type="entry name" value="Autotransporte_beta"/>
</dbReference>
<evidence type="ECO:0000256" key="2">
    <source>
        <dbReference type="SAM" id="MobiDB-lite"/>
    </source>
</evidence>
<comment type="caution">
    <text evidence="5">The sequence shown here is derived from an EMBL/GenBank/DDBJ whole genome shotgun (WGS) entry which is preliminary data.</text>
</comment>
<evidence type="ECO:0000259" key="4">
    <source>
        <dbReference type="PROSITE" id="PS51208"/>
    </source>
</evidence>
<name>A0A370L2E1_9HYPH</name>
<dbReference type="PROSITE" id="PS51208">
    <property type="entry name" value="AUTOTRANSPORTER"/>
    <property type="match status" value="1"/>
</dbReference>
<dbReference type="SUPFAM" id="SSF103515">
    <property type="entry name" value="Autotransporter"/>
    <property type="match status" value="1"/>
</dbReference>
<feature type="domain" description="Autotransporter" evidence="4">
    <location>
        <begin position="1121"/>
        <end position="1175"/>
    </location>
</feature>